<dbReference type="CDD" id="cd02440">
    <property type="entry name" value="AdoMet_MTases"/>
    <property type="match status" value="1"/>
</dbReference>
<dbReference type="PANTHER" id="PTHR42912:SF81">
    <property type="entry name" value="METHYLTRANSFERASE DOMAIN-CONTAINING PROTEIN"/>
    <property type="match status" value="1"/>
</dbReference>
<keyword evidence="1" id="KW-0489">Methyltransferase</keyword>
<dbReference type="AlphaFoldDB" id="A0A1Y1HH54"/>
<sequence>MRGVIKNGRVLKGAPVPSASTSVSAVAVHTTSASSSLLDENTLSPAGVPTQTARKTAAPGAVHTTTRKSSFQGGNVPSWADSREPTSTLGIPSRTTFNSWKPPTSLGGLWEMLNLEGAGGLSAMPQRAAQTAYTAARMAFFFAQSALISRSLGVEMSALPNGGPMPPDVSKEAADKMVQDSLGGIVELTKMDIENVRRGIYRAPYDMDPRHRQWSPAFWADQHERLLRDRREGKEIRLKKDTRVRSASEADGYPAYYLQHFHWQPGGWLSDESAQIYEHSTESLFFGAQDMMQRQALVPLHYFMRGRDPARTSVLDVACGTGRFLTFLKDNYPAVRTYGVDLSPNYLKTAEANMGYFEKFDMKVNGSRIFSRAQFIQANAERLPFEDSSLDVVTCVYLFHELPPNARQAVAQEVSRVLKPGGIFIWADATQDGDRPEIAQAAGIFNRMFHEPYFSSFFRADFKPMFAASGLGHEATILAHLTKVMCFRKGF</sequence>
<evidence type="ECO:0000313" key="6">
    <source>
        <dbReference type="EMBL" id="GAQ77765.1"/>
    </source>
</evidence>
<dbReference type="GO" id="GO:0032259">
    <property type="term" value="P:methylation"/>
    <property type="evidence" value="ECO:0007669"/>
    <property type="project" value="UniProtKB-KW"/>
</dbReference>
<feature type="compositionally biased region" description="Polar residues" evidence="4">
    <location>
        <begin position="37"/>
        <end position="54"/>
    </location>
</feature>
<dbReference type="Gene3D" id="3.40.50.150">
    <property type="entry name" value="Vaccinia Virus protein VP39"/>
    <property type="match status" value="1"/>
</dbReference>
<evidence type="ECO:0000256" key="1">
    <source>
        <dbReference type="ARBA" id="ARBA00022603"/>
    </source>
</evidence>
<dbReference type="OrthoDB" id="3647at2759"/>
<evidence type="ECO:0000256" key="4">
    <source>
        <dbReference type="SAM" id="MobiDB-lite"/>
    </source>
</evidence>
<feature type="region of interest" description="Disordered" evidence="4">
    <location>
        <begin position="34"/>
        <end position="96"/>
    </location>
</feature>
<dbReference type="PROSITE" id="PS01184">
    <property type="entry name" value="UBIE_2"/>
    <property type="match status" value="1"/>
</dbReference>
<accession>A0A1Y1HH54</accession>
<keyword evidence="2" id="KW-0808">Transferase</keyword>
<dbReference type="InterPro" id="IPR041698">
    <property type="entry name" value="Methyltransf_25"/>
</dbReference>
<dbReference type="Proteomes" id="UP000054558">
    <property type="component" value="Unassembled WGS sequence"/>
</dbReference>
<reference evidence="6 7" key="1">
    <citation type="journal article" date="2014" name="Nat. Commun.">
        <title>Klebsormidium flaccidum genome reveals primary factors for plant terrestrial adaptation.</title>
        <authorList>
            <person name="Hori K."/>
            <person name="Maruyama F."/>
            <person name="Fujisawa T."/>
            <person name="Togashi T."/>
            <person name="Yamamoto N."/>
            <person name="Seo M."/>
            <person name="Sato S."/>
            <person name="Yamada T."/>
            <person name="Mori H."/>
            <person name="Tajima N."/>
            <person name="Moriyama T."/>
            <person name="Ikeuchi M."/>
            <person name="Watanabe M."/>
            <person name="Wada H."/>
            <person name="Kobayashi K."/>
            <person name="Saito M."/>
            <person name="Masuda T."/>
            <person name="Sasaki-Sekimoto Y."/>
            <person name="Mashiguchi K."/>
            <person name="Awai K."/>
            <person name="Shimojima M."/>
            <person name="Masuda S."/>
            <person name="Iwai M."/>
            <person name="Nobusawa T."/>
            <person name="Narise T."/>
            <person name="Kondo S."/>
            <person name="Saito H."/>
            <person name="Sato R."/>
            <person name="Murakawa M."/>
            <person name="Ihara Y."/>
            <person name="Oshima-Yamada Y."/>
            <person name="Ohtaka K."/>
            <person name="Satoh M."/>
            <person name="Sonobe K."/>
            <person name="Ishii M."/>
            <person name="Ohtani R."/>
            <person name="Kanamori-Sato M."/>
            <person name="Honoki R."/>
            <person name="Miyazaki D."/>
            <person name="Mochizuki H."/>
            <person name="Umetsu J."/>
            <person name="Higashi K."/>
            <person name="Shibata D."/>
            <person name="Kamiya Y."/>
            <person name="Sato N."/>
            <person name="Nakamura Y."/>
            <person name="Tabata S."/>
            <person name="Ida S."/>
            <person name="Kurokawa K."/>
            <person name="Ohta H."/>
        </authorList>
    </citation>
    <scope>NUCLEOTIDE SEQUENCE [LARGE SCALE GENOMIC DNA]</scope>
    <source>
        <strain evidence="6 7">NIES-2285</strain>
    </source>
</reference>
<dbReference type="EMBL" id="DF236952">
    <property type="protein sequence ID" value="GAQ77765.1"/>
    <property type="molecule type" value="Genomic_DNA"/>
</dbReference>
<dbReference type="Pfam" id="PF13649">
    <property type="entry name" value="Methyltransf_25"/>
    <property type="match status" value="1"/>
</dbReference>
<dbReference type="OMA" id="DHFRENP"/>
<dbReference type="GO" id="GO:0008168">
    <property type="term" value="F:methyltransferase activity"/>
    <property type="evidence" value="ECO:0000318"/>
    <property type="project" value="GO_Central"/>
</dbReference>
<dbReference type="InterPro" id="IPR029063">
    <property type="entry name" value="SAM-dependent_MTases_sf"/>
</dbReference>
<evidence type="ECO:0000259" key="5">
    <source>
        <dbReference type="Pfam" id="PF13649"/>
    </source>
</evidence>
<dbReference type="InterPro" id="IPR023576">
    <property type="entry name" value="UbiE/COQ5_MeTrFase_CS"/>
</dbReference>
<dbReference type="SUPFAM" id="SSF53335">
    <property type="entry name" value="S-adenosyl-L-methionine-dependent methyltransferases"/>
    <property type="match status" value="1"/>
</dbReference>
<evidence type="ECO:0000313" key="7">
    <source>
        <dbReference type="Proteomes" id="UP000054558"/>
    </source>
</evidence>
<feature type="domain" description="Methyltransferase" evidence="5">
    <location>
        <begin position="314"/>
        <end position="422"/>
    </location>
</feature>
<feature type="region of interest" description="Disordered" evidence="4">
    <location>
        <begin position="1"/>
        <end position="22"/>
    </location>
</feature>
<dbReference type="STRING" id="105231.A0A1Y1HH54"/>
<feature type="compositionally biased region" description="Polar residues" evidence="4">
    <location>
        <begin position="85"/>
        <end position="96"/>
    </location>
</feature>
<dbReference type="PANTHER" id="PTHR42912">
    <property type="entry name" value="METHYLTRANSFERASE"/>
    <property type="match status" value="1"/>
</dbReference>
<gene>
    <name evidence="6" type="ORF">KFL_000030430</name>
</gene>
<name>A0A1Y1HH54_KLENI</name>
<proteinExistence type="predicted"/>
<evidence type="ECO:0000256" key="3">
    <source>
        <dbReference type="ARBA" id="ARBA00022691"/>
    </source>
</evidence>
<evidence type="ECO:0000256" key="2">
    <source>
        <dbReference type="ARBA" id="ARBA00022679"/>
    </source>
</evidence>
<keyword evidence="3" id="KW-0949">S-adenosyl-L-methionine</keyword>
<organism evidence="6 7">
    <name type="scientific">Klebsormidium nitens</name>
    <name type="common">Green alga</name>
    <name type="synonym">Ulothrix nitens</name>
    <dbReference type="NCBI Taxonomy" id="105231"/>
    <lineage>
        <taxon>Eukaryota</taxon>
        <taxon>Viridiplantae</taxon>
        <taxon>Streptophyta</taxon>
        <taxon>Klebsormidiophyceae</taxon>
        <taxon>Klebsormidiales</taxon>
        <taxon>Klebsormidiaceae</taxon>
        <taxon>Klebsormidium</taxon>
    </lineage>
</organism>
<feature type="compositionally biased region" description="Polar residues" evidence="4">
    <location>
        <begin position="63"/>
        <end position="75"/>
    </location>
</feature>
<keyword evidence="7" id="KW-1185">Reference proteome</keyword>
<protein>
    <recommendedName>
        <fullName evidence="5">Methyltransferase domain-containing protein</fullName>
    </recommendedName>
</protein>
<dbReference type="InterPro" id="IPR050508">
    <property type="entry name" value="Methyltransf_Superfamily"/>
</dbReference>